<evidence type="ECO:0000313" key="2">
    <source>
        <dbReference type="Proteomes" id="UP000054018"/>
    </source>
</evidence>
<proteinExistence type="predicted"/>
<dbReference type="AlphaFoldDB" id="A0A0C9YWG2"/>
<sequence>MPWDVRAVTVAAVEDRWRDWAANAKHMEIHAKPGMFWVADDEYHRHVFCVARPSMQATSGHFFRYSEKIQKQ</sequence>
<dbReference type="HOGENOM" id="CLU_2723162_0_0_1"/>
<accession>A0A0C9YWG2</accession>
<organism evidence="1 2">
    <name type="scientific">Pisolithus microcarpus 441</name>
    <dbReference type="NCBI Taxonomy" id="765257"/>
    <lineage>
        <taxon>Eukaryota</taxon>
        <taxon>Fungi</taxon>
        <taxon>Dikarya</taxon>
        <taxon>Basidiomycota</taxon>
        <taxon>Agaricomycotina</taxon>
        <taxon>Agaricomycetes</taxon>
        <taxon>Agaricomycetidae</taxon>
        <taxon>Boletales</taxon>
        <taxon>Sclerodermatineae</taxon>
        <taxon>Pisolithaceae</taxon>
        <taxon>Pisolithus</taxon>
    </lineage>
</organism>
<gene>
    <name evidence="1" type="ORF">PISMIDRAFT_672112</name>
</gene>
<protein>
    <submittedName>
        <fullName evidence="1">Uncharacterized protein</fullName>
    </submittedName>
</protein>
<dbReference type="Proteomes" id="UP000054018">
    <property type="component" value="Unassembled WGS sequence"/>
</dbReference>
<reference evidence="1 2" key="1">
    <citation type="submission" date="2014-04" db="EMBL/GenBank/DDBJ databases">
        <authorList>
            <consortium name="DOE Joint Genome Institute"/>
            <person name="Kuo A."/>
            <person name="Kohler A."/>
            <person name="Costa M.D."/>
            <person name="Nagy L.G."/>
            <person name="Floudas D."/>
            <person name="Copeland A."/>
            <person name="Barry K.W."/>
            <person name="Cichocki N."/>
            <person name="Veneault-Fourrey C."/>
            <person name="LaButti K."/>
            <person name="Lindquist E.A."/>
            <person name="Lipzen A."/>
            <person name="Lundell T."/>
            <person name="Morin E."/>
            <person name="Murat C."/>
            <person name="Sun H."/>
            <person name="Tunlid A."/>
            <person name="Henrissat B."/>
            <person name="Grigoriev I.V."/>
            <person name="Hibbett D.S."/>
            <person name="Martin F."/>
            <person name="Nordberg H.P."/>
            <person name="Cantor M.N."/>
            <person name="Hua S.X."/>
        </authorList>
    </citation>
    <scope>NUCLEOTIDE SEQUENCE [LARGE SCALE GENOMIC DNA]</scope>
    <source>
        <strain evidence="1 2">441</strain>
    </source>
</reference>
<evidence type="ECO:0000313" key="1">
    <source>
        <dbReference type="EMBL" id="KIK29420.1"/>
    </source>
</evidence>
<dbReference type="EMBL" id="KN833689">
    <property type="protein sequence ID" value="KIK29420.1"/>
    <property type="molecule type" value="Genomic_DNA"/>
</dbReference>
<name>A0A0C9YWG2_9AGAM</name>
<keyword evidence="2" id="KW-1185">Reference proteome</keyword>
<reference evidence="2" key="2">
    <citation type="submission" date="2015-01" db="EMBL/GenBank/DDBJ databases">
        <title>Evolutionary Origins and Diversification of the Mycorrhizal Mutualists.</title>
        <authorList>
            <consortium name="DOE Joint Genome Institute"/>
            <consortium name="Mycorrhizal Genomics Consortium"/>
            <person name="Kohler A."/>
            <person name="Kuo A."/>
            <person name="Nagy L.G."/>
            <person name="Floudas D."/>
            <person name="Copeland A."/>
            <person name="Barry K.W."/>
            <person name="Cichocki N."/>
            <person name="Veneault-Fourrey C."/>
            <person name="LaButti K."/>
            <person name="Lindquist E.A."/>
            <person name="Lipzen A."/>
            <person name="Lundell T."/>
            <person name="Morin E."/>
            <person name="Murat C."/>
            <person name="Riley R."/>
            <person name="Ohm R."/>
            <person name="Sun H."/>
            <person name="Tunlid A."/>
            <person name="Henrissat B."/>
            <person name="Grigoriev I.V."/>
            <person name="Hibbett D.S."/>
            <person name="Martin F."/>
        </authorList>
    </citation>
    <scope>NUCLEOTIDE SEQUENCE [LARGE SCALE GENOMIC DNA]</scope>
    <source>
        <strain evidence="2">441</strain>
    </source>
</reference>